<evidence type="ECO:0000259" key="7">
    <source>
        <dbReference type="PROSITE" id="PS50234"/>
    </source>
</evidence>
<dbReference type="Gene3D" id="1.10.8.80">
    <property type="entry name" value="Magnesium chelatase subunit I, C-Terminal domain"/>
    <property type="match status" value="1"/>
</dbReference>
<dbReference type="PANTHER" id="PTHR35023">
    <property type="entry name" value="CHELATASE-RELATED"/>
    <property type="match status" value="1"/>
</dbReference>
<evidence type="ECO:0000256" key="1">
    <source>
        <dbReference type="ARBA" id="ARBA00004800"/>
    </source>
</evidence>
<dbReference type="SUPFAM" id="SSF52540">
    <property type="entry name" value="P-loop containing nucleoside triphosphate hydrolases"/>
    <property type="match status" value="1"/>
</dbReference>
<keyword evidence="4" id="KW-0067">ATP-binding</keyword>
<dbReference type="SUPFAM" id="SSF53300">
    <property type="entry name" value="vWA-like"/>
    <property type="match status" value="1"/>
</dbReference>
<reference evidence="9" key="1">
    <citation type="submission" date="2012-06" db="EMBL/GenBank/DDBJ databases">
        <title>Complete sequence of chromosome of Desulfomonile tiedjei DSM 6799.</title>
        <authorList>
            <person name="Lucas S."/>
            <person name="Copeland A."/>
            <person name="Lapidus A."/>
            <person name="Glavina del Rio T."/>
            <person name="Dalin E."/>
            <person name="Tice H."/>
            <person name="Bruce D."/>
            <person name="Goodwin L."/>
            <person name="Pitluck S."/>
            <person name="Peters L."/>
            <person name="Ovchinnikova G."/>
            <person name="Zeytun A."/>
            <person name="Lu M."/>
            <person name="Kyrpides N."/>
            <person name="Mavromatis K."/>
            <person name="Ivanova N."/>
            <person name="Brettin T."/>
            <person name="Detter J.C."/>
            <person name="Han C."/>
            <person name="Larimer F."/>
            <person name="Land M."/>
            <person name="Hauser L."/>
            <person name="Markowitz V."/>
            <person name="Cheng J.-F."/>
            <person name="Hugenholtz P."/>
            <person name="Woyke T."/>
            <person name="Wu D."/>
            <person name="Spring S."/>
            <person name="Schroeder M."/>
            <person name="Brambilla E."/>
            <person name="Klenk H.-P."/>
            <person name="Eisen J.A."/>
        </authorList>
    </citation>
    <scope>NUCLEOTIDE SEQUENCE [LARGE SCALE GENOMIC DNA]</scope>
    <source>
        <strain evidence="9">ATCC 49306 / DSM 6799 / DCB-1</strain>
    </source>
</reference>
<sequence length="654" mass="72508">MSSFNHQYPFSAIFGQDSMKLALLLTIINPLIGGVLIRGEKGTAKSTAVRALVRFLPAVRTNNHSSIFSTDKFQPPAHIDHENGGPRARVVTLPLHATEDMVLGGLDFSKSLQAGKPEFQPGLLARAHGGILYVDEVNLLSDHLVNTILDVTASGENLVQREGIFYRHPAKFVLVGTMNPEEGELRPQLLDRFGLCVEIKAETKIAARIEVLRRKDEFERQPQLFCKRFEQEDSLLLKRLSRAAHILPHVRLTRRIGSFIVEICTVHHVAGHRADVVIAHTARALASFEERTEIVDQDVERAAALALPHRSRLAAFENKKKKSGHSPQSSVVNPLLWEEYPDSSPRHLVPPTENFEEEIHGTTERRALRTDSPEAIFDIGQSFKVREIVHSPEKRVRQTTGRRSRTTAANKRGKYIRAAEPRGNHDLALDATLRAAAPHQIHREKKPGMAVVIRNEDIREKIRETRTGNFLLFLVDASGSMGAKGRMVASKGAIMSLLHDAYQKRDRIAMISFRKQEAVVNLPPTSSMYLAGKLLKELPVGGKTPLAAGLRKGGELLRTMMIKDPGCRPIVIVITDGKANEGIGKGDPFWEALAIAQSIASDKRIKSVVVDAEEEGTFHDGLAARLAKVMAADYFRIKDLKADVLLRIARNSGT</sequence>
<dbReference type="SMART" id="SM00382">
    <property type="entry name" value="AAA"/>
    <property type="match status" value="1"/>
</dbReference>
<dbReference type="InterPro" id="IPR052989">
    <property type="entry name" value="Mg-chelatase_DI-like"/>
</dbReference>
<comment type="similarity">
    <text evidence="2">Belongs to the Mg-chelatase subunits D/I family.</text>
</comment>
<comment type="function">
    <text evidence="6">Involved in bacteriochlorophyll biosynthesis; introduces a magnesium ion into protoporphyrin IX to yield Mg-protoporphyrin IX.</text>
</comment>
<dbReference type="CDD" id="cd00009">
    <property type="entry name" value="AAA"/>
    <property type="match status" value="1"/>
</dbReference>
<keyword evidence="8" id="KW-0436">Ligase</keyword>
<comment type="pathway">
    <text evidence="1">Porphyrin-containing compound metabolism; bacteriochlorophyll biosynthesis.</text>
</comment>
<dbReference type="GO" id="GO:0016874">
    <property type="term" value="F:ligase activity"/>
    <property type="evidence" value="ECO:0007669"/>
    <property type="project" value="UniProtKB-KW"/>
</dbReference>
<dbReference type="InterPro" id="IPR002035">
    <property type="entry name" value="VWF_A"/>
</dbReference>
<dbReference type="GO" id="GO:0005524">
    <property type="term" value="F:ATP binding"/>
    <property type="evidence" value="ECO:0007669"/>
    <property type="project" value="UniProtKB-KW"/>
</dbReference>
<dbReference type="PROSITE" id="PS50234">
    <property type="entry name" value="VWFA"/>
    <property type="match status" value="1"/>
</dbReference>
<dbReference type="Pfam" id="PF13519">
    <property type="entry name" value="VWA_2"/>
    <property type="match status" value="1"/>
</dbReference>
<evidence type="ECO:0000313" key="8">
    <source>
        <dbReference type="EMBL" id="AFM22769.1"/>
    </source>
</evidence>
<accession>I4BZM8</accession>
<dbReference type="InterPro" id="IPR003593">
    <property type="entry name" value="AAA+_ATPase"/>
</dbReference>
<dbReference type="KEGG" id="dti:Desti_0017"/>
<dbReference type="InterPro" id="IPR027417">
    <property type="entry name" value="P-loop_NTPase"/>
</dbReference>
<dbReference type="SMART" id="SM00327">
    <property type="entry name" value="VWA"/>
    <property type="match status" value="1"/>
</dbReference>
<dbReference type="PANTHER" id="PTHR35023:SF1">
    <property type="entry name" value="MG-PROTOPORPHYRIN IX CHELATASE"/>
    <property type="match status" value="1"/>
</dbReference>
<dbReference type="Proteomes" id="UP000006055">
    <property type="component" value="Chromosome"/>
</dbReference>
<gene>
    <name evidence="8" type="ordered locus">Desti_0017</name>
</gene>
<dbReference type="PATRIC" id="fig|706587.4.peg.17"/>
<protein>
    <recommendedName>
        <fullName evidence="5">Mg-protoporphyrin IX chelatase</fullName>
    </recommendedName>
</protein>
<dbReference type="Gene3D" id="3.40.50.410">
    <property type="entry name" value="von Willebrand factor, type A domain"/>
    <property type="match status" value="1"/>
</dbReference>
<dbReference type="InterPro" id="IPR025943">
    <property type="entry name" value="Sigma_54_int_dom_ATP-bd_2"/>
</dbReference>
<evidence type="ECO:0000256" key="4">
    <source>
        <dbReference type="ARBA" id="ARBA00022840"/>
    </source>
</evidence>
<evidence type="ECO:0000256" key="5">
    <source>
        <dbReference type="ARBA" id="ARBA00030759"/>
    </source>
</evidence>
<evidence type="ECO:0000313" key="9">
    <source>
        <dbReference type="Proteomes" id="UP000006055"/>
    </source>
</evidence>
<dbReference type="EMBL" id="CP003360">
    <property type="protein sequence ID" value="AFM22769.1"/>
    <property type="molecule type" value="Genomic_DNA"/>
</dbReference>
<evidence type="ECO:0000256" key="3">
    <source>
        <dbReference type="ARBA" id="ARBA00022741"/>
    </source>
</evidence>
<dbReference type="Pfam" id="PF17863">
    <property type="entry name" value="AAA_lid_2"/>
    <property type="match status" value="1"/>
</dbReference>
<dbReference type="AlphaFoldDB" id="I4BZM8"/>
<dbReference type="RefSeq" id="WP_014807928.1">
    <property type="nucleotide sequence ID" value="NC_018025.1"/>
</dbReference>
<dbReference type="Gene3D" id="3.40.50.300">
    <property type="entry name" value="P-loop containing nucleotide triphosphate hydrolases"/>
    <property type="match status" value="1"/>
</dbReference>
<dbReference type="STRING" id="706587.Desti_0017"/>
<dbReference type="PROSITE" id="PS00676">
    <property type="entry name" value="SIGMA54_INTERACT_2"/>
    <property type="match status" value="1"/>
</dbReference>
<dbReference type="HOGENOM" id="CLU_016684_6_0_7"/>
<name>I4BZM8_DESTA</name>
<feature type="domain" description="VWFA" evidence="7">
    <location>
        <begin position="470"/>
        <end position="652"/>
    </location>
</feature>
<dbReference type="Pfam" id="PF01078">
    <property type="entry name" value="Mg_chelatase"/>
    <property type="match status" value="1"/>
</dbReference>
<dbReference type="InterPro" id="IPR000523">
    <property type="entry name" value="Mg_chelatse_chII-like_cat_dom"/>
</dbReference>
<dbReference type="eggNOG" id="COG1240">
    <property type="taxonomic scope" value="Bacteria"/>
</dbReference>
<evidence type="ECO:0000256" key="2">
    <source>
        <dbReference type="ARBA" id="ARBA00005799"/>
    </source>
</evidence>
<keyword evidence="9" id="KW-1185">Reference proteome</keyword>
<dbReference type="InterPro" id="IPR041702">
    <property type="entry name" value="BchD/ChlD_VWA"/>
</dbReference>
<dbReference type="InterPro" id="IPR041628">
    <property type="entry name" value="ChlI/MoxR_AAA_lid"/>
</dbReference>
<dbReference type="InterPro" id="IPR036465">
    <property type="entry name" value="vWFA_dom_sf"/>
</dbReference>
<dbReference type="eggNOG" id="COG1239">
    <property type="taxonomic scope" value="Bacteria"/>
</dbReference>
<organism evidence="8 9">
    <name type="scientific">Desulfomonile tiedjei (strain ATCC 49306 / DSM 6799 / DCB-1)</name>
    <dbReference type="NCBI Taxonomy" id="706587"/>
    <lineage>
        <taxon>Bacteria</taxon>
        <taxon>Pseudomonadati</taxon>
        <taxon>Thermodesulfobacteriota</taxon>
        <taxon>Desulfomonilia</taxon>
        <taxon>Desulfomonilales</taxon>
        <taxon>Desulfomonilaceae</taxon>
        <taxon>Desulfomonile</taxon>
    </lineage>
</organism>
<proteinExistence type="inferred from homology"/>
<dbReference type="CDD" id="cd01451">
    <property type="entry name" value="vWA_Magnesium_chelatase"/>
    <property type="match status" value="1"/>
</dbReference>
<keyword evidence="3" id="KW-0547">Nucleotide-binding</keyword>
<evidence type="ECO:0000256" key="6">
    <source>
        <dbReference type="ARBA" id="ARBA00053551"/>
    </source>
</evidence>